<accession>A0ABQ5DMC7</accession>
<dbReference type="EMBL" id="BQNB010015388">
    <property type="protein sequence ID" value="GJT39463.1"/>
    <property type="molecule type" value="Genomic_DNA"/>
</dbReference>
<reference evidence="1" key="1">
    <citation type="journal article" date="2022" name="Int. J. Mol. Sci.">
        <title>Draft Genome of Tanacetum Coccineum: Genomic Comparison of Closely Related Tanacetum-Family Plants.</title>
        <authorList>
            <person name="Yamashiro T."/>
            <person name="Shiraishi A."/>
            <person name="Nakayama K."/>
            <person name="Satake H."/>
        </authorList>
    </citation>
    <scope>NUCLEOTIDE SEQUENCE</scope>
</reference>
<reference evidence="1" key="2">
    <citation type="submission" date="2022-01" db="EMBL/GenBank/DDBJ databases">
        <authorList>
            <person name="Yamashiro T."/>
            <person name="Shiraishi A."/>
            <person name="Satake H."/>
            <person name="Nakayama K."/>
        </authorList>
    </citation>
    <scope>NUCLEOTIDE SEQUENCE</scope>
</reference>
<feature type="non-terminal residue" evidence="1">
    <location>
        <position position="74"/>
    </location>
</feature>
<dbReference type="Proteomes" id="UP001151760">
    <property type="component" value="Unassembled WGS sequence"/>
</dbReference>
<evidence type="ECO:0000313" key="2">
    <source>
        <dbReference type="Proteomes" id="UP001151760"/>
    </source>
</evidence>
<sequence>MDLVLNHRKYKVLVGNVPLENSRNILEMYLYGDEWWKMMKELDLQPGHLFALTLLRRGLFYLTVLNELGEAVTA</sequence>
<evidence type="ECO:0000313" key="1">
    <source>
        <dbReference type="EMBL" id="GJT39463.1"/>
    </source>
</evidence>
<protein>
    <submittedName>
        <fullName evidence="1">Uncharacterized protein</fullName>
    </submittedName>
</protein>
<organism evidence="1 2">
    <name type="scientific">Tanacetum coccineum</name>
    <dbReference type="NCBI Taxonomy" id="301880"/>
    <lineage>
        <taxon>Eukaryota</taxon>
        <taxon>Viridiplantae</taxon>
        <taxon>Streptophyta</taxon>
        <taxon>Embryophyta</taxon>
        <taxon>Tracheophyta</taxon>
        <taxon>Spermatophyta</taxon>
        <taxon>Magnoliopsida</taxon>
        <taxon>eudicotyledons</taxon>
        <taxon>Gunneridae</taxon>
        <taxon>Pentapetalae</taxon>
        <taxon>asterids</taxon>
        <taxon>campanulids</taxon>
        <taxon>Asterales</taxon>
        <taxon>Asteraceae</taxon>
        <taxon>Asteroideae</taxon>
        <taxon>Anthemideae</taxon>
        <taxon>Anthemidinae</taxon>
        <taxon>Tanacetum</taxon>
    </lineage>
</organism>
<comment type="caution">
    <text evidence="1">The sequence shown here is derived from an EMBL/GenBank/DDBJ whole genome shotgun (WGS) entry which is preliminary data.</text>
</comment>
<gene>
    <name evidence="1" type="ORF">Tco_0939328</name>
</gene>
<proteinExistence type="predicted"/>
<keyword evidence="2" id="KW-1185">Reference proteome</keyword>
<name>A0ABQ5DMC7_9ASTR</name>